<accession>A0A4R6NYI8</accession>
<evidence type="ECO:0000313" key="3">
    <source>
        <dbReference type="Proteomes" id="UP000295087"/>
    </source>
</evidence>
<dbReference type="CDD" id="cd16387">
    <property type="entry name" value="ParB_N_Srx"/>
    <property type="match status" value="1"/>
</dbReference>
<dbReference type="RefSeq" id="WP_067498988.1">
    <property type="nucleotide sequence ID" value="NZ_SNXK01000024.1"/>
</dbReference>
<comment type="caution">
    <text evidence="2">The sequence shown here is derived from an EMBL/GenBank/DDBJ whole genome shotgun (WGS) entry which is preliminary data.</text>
</comment>
<evidence type="ECO:0000313" key="2">
    <source>
        <dbReference type="EMBL" id="TDP27584.1"/>
    </source>
</evidence>
<protein>
    <submittedName>
        <fullName evidence="2">ParB family chromosome partitioning protein</fullName>
    </submittedName>
</protein>
<keyword evidence="3" id="KW-1185">Reference proteome</keyword>
<dbReference type="InterPro" id="IPR036086">
    <property type="entry name" value="ParB/Sulfiredoxin_sf"/>
</dbReference>
<proteinExistence type="predicted"/>
<dbReference type="EMBL" id="SNXK01000024">
    <property type="protein sequence ID" value="TDP27584.1"/>
    <property type="molecule type" value="Genomic_DNA"/>
</dbReference>
<organism evidence="2 3">
    <name type="scientific">Nocardia ignorata</name>
    <dbReference type="NCBI Taxonomy" id="145285"/>
    <lineage>
        <taxon>Bacteria</taxon>
        <taxon>Bacillati</taxon>
        <taxon>Actinomycetota</taxon>
        <taxon>Actinomycetes</taxon>
        <taxon>Mycobacteriales</taxon>
        <taxon>Nocardiaceae</taxon>
        <taxon>Nocardia</taxon>
    </lineage>
</organism>
<feature type="compositionally biased region" description="Basic and acidic residues" evidence="1">
    <location>
        <begin position="369"/>
        <end position="380"/>
    </location>
</feature>
<name>A0A4R6NYI8_NOCIG</name>
<dbReference type="SUPFAM" id="SSF110849">
    <property type="entry name" value="ParB/Sulfiredoxin"/>
    <property type="match status" value="1"/>
</dbReference>
<feature type="region of interest" description="Disordered" evidence="1">
    <location>
        <begin position="1"/>
        <end position="21"/>
    </location>
</feature>
<gene>
    <name evidence="2" type="ORF">DFR75_1246</name>
</gene>
<feature type="region of interest" description="Disordered" evidence="1">
    <location>
        <begin position="366"/>
        <end position="391"/>
    </location>
</feature>
<reference evidence="2 3" key="1">
    <citation type="submission" date="2019-03" db="EMBL/GenBank/DDBJ databases">
        <title>Genomic Encyclopedia of Type Strains, Phase IV (KMG-IV): sequencing the most valuable type-strain genomes for metagenomic binning, comparative biology and taxonomic classification.</title>
        <authorList>
            <person name="Goeker M."/>
        </authorList>
    </citation>
    <scope>NUCLEOTIDE SEQUENCE [LARGE SCALE GENOMIC DNA]</scope>
    <source>
        <strain evidence="2 3">DSM 44496</strain>
    </source>
</reference>
<dbReference type="AlphaFoldDB" id="A0A4R6NYI8"/>
<feature type="region of interest" description="Disordered" evidence="1">
    <location>
        <begin position="571"/>
        <end position="602"/>
    </location>
</feature>
<evidence type="ECO:0000256" key="1">
    <source>
        <dbReference type="SAM" id="MobiDB-lite"/>
    </source>
</evidence>
<sequence>MSTTTIEPDTSADLDQESSPGTEATITVLAPLPAPAEAVSMDPADLVIGHNVRPEDQIDLDAHPKEVESIRRFGVRDPILAQRGPDGHVVVVDGQVRALIARTLGLAKVPVYIEATDRSIDDPERLIERALDQINLNDRRIELTDSARAAGVAYMLDLGATATRIAEGLQTDTAQIRKAGKIGRSSTARNLLDTSQFSLDQLEVIAGYEQLGDHAAVEKLSSVRWNFDYHAEMIAADRARRRDRLTAALPYAAVGHPILHVESVEVDLDTYVPVDDLVDTNAEPVSPEAIDAEPGRWVVAMDLVEDAELFDPTTDEVIDPDTVDFDADLPGTEPADGLRSVAGLVYRDMWMPSYYLPVDQLDVAGLHRRGPDTRGDRPEGGEGGGEGDGGDLARVAAEQAAADSARKREERRRVIELNKRGAAAKKRRLEFLARVLTLRTPPPGSAELVATSLARDTTLLGGIRARTLALTLFNADNSTGLTDTAASAVAGRAWVITLGLVLAAHESTLDKDCWRTNSWQSTTVSAYLHFLAAVGEHLASRGRASDRNEQFRLVDVELAAAGDLDYRTIPLDQNSTTVPATDERGTVDDNDPPEEEQLAHAA</sequence>
<dbReference type="Proteomes" id="UP000295087">
    <property type="component" value="Unassembled WGS sequence"/>
</dbReference>
<dbReference type="Gene3D" id="3.90.1530.10">
    <property type="entry name" value="Conserved hypothetical protein from pyrococcus furiosus pfu- 392566-001, ParB domain"/>
    <property type="match status" value="1"/>
</dbReference>